<dbReference type="GO" id="GO:0005886">
    <property type="term" value="C:plasma membrane"/>
    <property type="evidence" value="ECO:0007669"/>
    <property type="project" value="UniProtKB-SubCell"/>
</dbReference>
<dbReference type="Proteomes" id="UP000467327">
    <property type="component" value="Chromosome"/>
</dbReference>
<evidence type="ECO:0000256" key="6">
    <source>
        <dbReference type="ARBA" id="ARBA00023136"/>
    </source>
</evidence>
<feature type="transmembrane region" description="Helical" evidence="7">
    <location>
        <begin position="873"/>
        <end position="893"/>
    </location>
</feature>
<evidence type="ECO:0000313" key="9">
    <source>
        <dbReference type="EMBL" id="BBX09197.1"/>
    </source>
</evidence>
<dbReference type="FunFam" id="1.20.1640.10:FF:000018">
    <property type="entry name" value="Transmembrane transport protein MmpL10"/>
    <property type="match status" value="1"/>
</dbReference>
<dbReference type="KEGG" id="maic:MAIC_40000"/>
<comment type="subcellular location">
    <subcellularLocation>
        <location evidence="1">Cell membrane</location>
        <topology evidence="1">Multi-pass membrane protein</topology>
    </subcellularLocation>
</comment>
<evidence type="ECO:0000256" key="2">
    <source>
        <dbReference type="ARBA" id="ARBA00010157"/>
    </source>
</evidence>
<evidence type="ECO:0000259" key="8">
    <source>
        <dbReference type="Pfam" id="PF03176"/>
    </source>
</evidence>
<feature type="transmembrane region" description="Helical" evidence="7">
    <location>
        <begin position="773"/>
        <end position="791"/>
    </location>
</feature>
<dbReference type="PANTHER" id="PTHR33406:SF6">
    <property type="entry name" value="MEMBRANE PROTEIN YDGH-RELATED"/>
    <property type="match status" value="1"/>
</dbReference>
<dbReference type="FunFam" id="1.20.1640.10:FF:000020">
    <property type="entry name" value="Transmembrane transport protein MmpL10"/>
    <property type="match status" value="1"/>
</dbReference>
<keyword evidence="10" id="KW-1185">Reference proteome</keyword>
<feature type="transmembrane region" description="Helical" evidence="7">
    <location>
        <begin position="28"/>
        <end position="51"/>
    </location>
</feature>
<evidence type="ECO:0000256" key="5">
    <source>
        <dbReference type="ARBA" id="ARBA00022989"/>
    </source>
</evidence>
<comment type="similarity">
    <text evidence="2">Belongs to the resistance-nodulation-cell division (RND) (TC 2.A.6) family. MmpL subfamily.</text>
</comment>
<organism evidence="9 10">
    <name type="scientific">Mycolicibacterium aichiense</name>
    <dbReference type="NCBI Taxonomy" id="1799"/>
    <lineage>
        <taxon>Bacteria</taxon>
        <taxon>Bacillati</taxon>
        <taxon>Actinomycetota</taxon>
        <taxon>Actinomycetes</taxon>
        <taxon>Mycobacteriales</taxon>
        <taxon>Mycobacteriaceae</taxon>
        <taxon>Mycolicibacterium</taxon>
    </lineage>
</organism>
<dbReference type="NCBIfam" id="TIGR00833">
    <property type="entry name" value="actII"/>
    <property type="match status" value="1"/>
</dbReference>
<feature type="transmembrane region" description="Helical" evidence="7">
    <location>
        <begin position="304"/>
        <end position="325"/>
    </location>
</feature>
<name>A0AAD1MC92_9MYCO</name>
<dbReference type="AlphaFoldDB" id="A0AAD1MC92"/>
<feature type="transmembrane region" description="Helical" evidence="7">
    <location>
        <begin position="202"/>
        <end position="221"/>
    </location>
</feature>
<dbReference type="PANTHER" id="PTHR33406">
    <property type="entry name" value="MEMBRANE PROTEIN MJ1562-RELATED"/>
    <property type="match status" value="1"/>
</dbReference>
<keyword evidence="3" id="KW-1003">Cell membrane</keyword>
<dbReference type="InterPro" id="IPR050545">
    <property type="entry name" value="Mycobact_MmpL"/>
</dbReference>
<dbReference type="Gene3D" id="1.20.1640.10">
    <property type="entry name" value="Multidrug efflux transporter AcrB transmembrane domain"/>
    <property type="match status" value="2"/>
</dbReference>
<sequence>MADTQLAAQPAEPTSPTRRPAIARSIRALSPLIIVAWVAITVYVTFFVPWLETVGRDHSVPMAPQDAPAVIAMHRMGNVFQESTSDSFAMLVMEGQQELGEEAHTYYDGLIRELKSDTTHVEHVQDLWGDRLTASGAQSKDGKAVYIQLNLAGNQGTTLGGQSINAVRGIVERTPAPPGIKVYVTGPAALVADMQHAGDHSMIKMTAVGGVIIFVILLFVYRSIITVIGLLLTVGIEVLIARGVVAFLADHSVISLSTFAVSLLVALAMAAGTDYGIFFFGRYHEARQCGEDIESAFYSTFRSVAPVVLGSGMTIAGAMLCLSFTRLPIFQSMGVPSAVGMFVAVAVAVTLVPSFLAVGSRIKLFDPKVRLRNRRWRRIGTAVVRWPVPILITTIAIALVGLLALPGYQTSYNDRLYIPQDLPANVGNAAADRHFSQARMMPEILMVESDHDMRNPADFLILHRLAKSIFKVPGISRVQGITRPEGTPIEHTSVPFLMDMQNAGMQSSIKFLKARMDDMLAQVKLLDRQIVLMKRMYELQKRLNDITHDSFITTKEMSEVVKLLMGGAADFDDFFRPIRAYLYWEPHCYDIPICFSIRSVFDAIDGISQINDKMKEMLVQFATLDQLMPQLLVQIPQMISIMESMRDMMLKMHATMSGTFGVLDDSNSNTGAMGQAFDAAQDDDTFYLPPEVFENPDFKRAMSSYLSPDGKAARFIISHKDEPASPAGIASIAKIRLAAEEALKTTPLQGSKISIAGTAATFKDFSDGSKYDLWIAAIGALCLIFIIMLLITRSLIAALVIVGTVALSLGASFGMSVLLWQYILGIKLHWMVLPMSVIVLLAVGSDYNLLLVSRIKEELGAGINTGIIRAMGGTGKVVTNAGLVFAFTMAAMVTSDLQIIGQVGTTIGLGLLFDTLVVRSFMTPSIAVLLGRWFWWPQLVRPRPASFMLRSEGTRASVRAYMLPREDRADDEPVTAEIPRATV</sequence>
<feature type="transmembrane region" description="Helical" evidence="7">
    <location>
        <begin position="899"/>
        <end position="918"/>
    </location>
</feature>
<keyword evidence="6 7" id="KW-0472">Membrane</keyword>
<feature type="transmembrane region" description="Helical" evidence="7">
    <location>
        <begin position="228"/>
        <end position="249"/>
    </location>
</feature>
<keyword evidence="4 7" id="KW-0812">Transmembrane</keyword>
<protein>
    <submittedName>
        <fullName evidence="9">Transporter</fullName>
    </submittedName>
</protein>
<feature type="domain" description="Membrane transport protein MMPL" evidence="8">
    <location>
        <begin position="611"/>
        <end position="946"/>
    </location>
</feature>
<accession>A0AAD1MC92</accession>
<evidence type="ECO:0000256" key="7">
    <source>
        <dbReference type="SAM" id="Phobius"/>
    </source>
</evidence>
<feature type="transmembrane region" description="Helical" evidence="7">
    <location>
        <begin position="337"/>
        <end position="362"/>
    </location>
</feature>
<keyword evidence="5 7" id="KW-1133">Transmembrane helix</keyword>
<feature type="transmembrane region" description="Helical" evidence="7">
    <location>
        <begin position="383"/>
        <end position="405"/>
    </location>
</feature>
<evidence type="ECO:0000256" key="4">
    <source>
        <dbReference type="ARBA" id="ARBA00022692"/>
    </source>
</evidence>
<evidence type="ECO:0000256" key="1">
    <source>
        <dbReference type="ARBA" id="ARBA00004651"/>
    </source>
</evidence>
<evidence type="ECO:0000313" key="10">
    <source>
        <dbReference type="Proteomes" id="UP000467327"/>
    </source>
</evidence>
<reference evidence="9 10" key="1">
    <citation type="journal article" date="2019" name="Emerg. Microbes Infect.">
        <title>Comprehensive subspecies identification of 175 nontuberculous mycobacteria species based on 7547 genomic profiles.</title>
        <authorList>
            <person name="Matsumoto Y."/>
            <person name="Kinjo T."/>
            <person name="Motooka D."/>
            <person name="Nabeya D."/>
            <person name="Jung N."/>
            <person name="Uechi K."/>
            <person name="Horii T."/>
            <person name="Iida T."/>
            <person name="Fujita J."/>
            <person name="Nakamura S."/>
        </authorList>
    </citation>
    <scope>NUCLEOTIDE SEQUENCE [LARGE SCALE GENOMIC DNA]</scope>
    <source>
        <strain evidence="9 10">JCM 6376</strain>
    </source>
</reference>
<dbReference type="EMBL" id="AP022561">
    <property type="protein sequence ID" value="BBX09197.1"/>
    <property type="molecule type" value="Genomic_DNA"/>
</dbReference>
<feature type="transmembrane region" description="Helical" evidence="7">
    <location>
        <begin position="798"/>
        <end position="823"/>
    </location>
</feature>
<dbReference type="InterPro" id="IPR004707">
    <property type="entry name" value="MmpL_fam"/>
</dbReference>
<dbReference type="RefSeq" id="WP_115321502.1">
    <property type="nucleotide sequence ID" value="NZ_AP022561.1"/>
</dbReference>
<feature type="domain" description="Membrane transport protein MMPL" evidence="8">
    <location>
        <begin position="62"/>
        <end position="390"/>
    </location>
</feature>
<dbReference type="Pfam" id="PF03176">
    <property type="entry name" value="MMPL"/>
    <property type="match status" value="2"/>
</dbReference>
<dbReference type="SUPFAM" id="SSF82866">
    <property type="entry name" value="Multidrug efflux transporter AcrB transmembrane domain"/>
    <property type="match status" value="2"/>
</dbReference>
<feature type="transmembrane region" description="Helical" evidence="7">
    <location>
        <begin position="829"/>
        <end position="852"/>
    </location>
</feature>
<dbReference type="InterPro" id="IPR004869">
    <property type="entry name" value="MMPL_dom"/>
</dbReference>
<proteinExistence type="inferred from homology"/>
<evidence type="ECO:0000256" key="3">
    <source>
        <dbReference type="ARBA" id="ARBA00022475"/>
    </source>
</evidence>
<gene>
    <name evidence="9" type="ORF">MAIC_40000</name>
</gene>
<feature type="transmembrane region" description="Helical" evidence="7">
    <location>
        <begin position="261"/>
        <end position="283"/>
    </location>
</feature>